<accession>A0A845HY65</accession>
<reference evidence="1" key="1">
    <citation type="submission" date="2019-12" db="EMBL/GenBank/DDBJ databases">
        <title>Novel species isolated from a subtropical stream in China.</title>
        <authorList>
            <person name="Lu H."/>
        </authorList>
    </citation>
    <scope>NUCLEOTIDE SEQUENCE [LARGE SCALE GENOMIC DNA]</scope>
    <source>
        <strain evidence="1">FT93W</strain>
    </source>
</reference>
<dbReference type="RefSeq" id="WP_161035498.1">
    <property type="nucleotide sequence ID" value="NZ_WWCL01000002.1"/>
</dbReference>
<organism evidence="1 2">
    <name type="scientific">Duganella fentianensis</name>
    <dbReference type="NCBI Taxonomy" id="2692177"/>
    <lineage>
        <taxon>Bacteria</taxon>
        <taxon>Pseudomonadati</taxon>
        <taxon>Pseudomonadota</taxon>
        <taxon>Betaproteobacteria</taxon>
        <taxon>Burkholderiales</taxon>
        <taxon>Oxalobacteraceae</taxon>
        <taxon>Telluria group</taxon>
        <taxon>Duganella</taxon>
    </lineage>
</organism>
<protein>
    <submittedName>
        <fullName evidence="1">Uncharacterized protein</fullName>
    </submittedName>
</protein>
<dbReference type="AlphaFoldDB" id="A0A845HY65"/>
<evidence type="ECO:0000313" key="1">
    <source>
        <dbReference type="EMBL" id="MYN45963.1"/>
    </source>
</evidence>
<gene>
    <name evidence="1" type="ORF">GTP23_12985</name>
</gene>
<evidence type="ECO:0000313" key="2">
    <source>
        <dbReference type="Proteomes" id="UP000444316"/>
    </source>
</evidence>
<name>A0A845HY65_9BURK</name>
<dbReference type="Proteomes" id="UP000444316">
    <property type="component" value="Unassembled WGS sequence"/>
</dbReference>
<comment type="caution">
    <text evidence="1">The sequence shown here is derived from an EMBL/GenBank/DDBJ whole genome shotgun (WGS) entry which is preliminary data.</text>
</comment>
<keyword evidence="2" id="KW-1185">Reference proteome</keyword>
<sequence length="245" mass="26070">MQHQVWQNTLGGLSATALASSALARDGDHHSSAQTIVAADLGNLTIKLGAFTGTSYARVSAQSYALQSYSWDGSGSASRTLSGSLDFDIVSVVPFSSTSVSASAEVEGAVTVFSLASNSFNFDVSQARLGNFEAFAQNRADYRSEAQSSVHSVDGSPYQFNVSFSMEAGRTYFLQSWLGAYARFGGALDATHTFIVHLDDVQGLSASEALADPQVITSVPEPEGIWLWSAGLAMLGLLRRRYRSV</sequence>
<dbReference type="EMBL" id="WWCL01000002">
    <property type="protein sequence ID" value="MYN45963.1"/>
    <property type="molecule type" value="Genomic_DNA"/>
</dbReference>
<proteinExistence type="predicted"/>